<dbReference type="Gene3D" id="3.30.70.270">
    <property type="match status" value="1"/>
</dbReference>
<dbReference type="Proteomes" id="UP000735302">
    <property type="component" value="Unassembled WGS sequence"/>
</dbReference>
<protein>
    <submittedName>
        <fullName evidence="1">Retrovirus-related pol polyprotein from transposon opus</fullName>
    </submittedName>
</protein>
<dbReference type="InterPro" id="IPR043502">
    <property type="entry name" value="DNA/RNA_pol_sf"/>
</dbReference>
<evidence type="ECO:0000313" key="2">
    <source>
        <dbReference type="Proteomes" id="UP000735302"/>
    </source>
</evidence>
<comment type="caution">
    <text evidence="1">The sequence shown here is derived from an EMBL/GenBank/DDBJ whole genome shotgun (WGS) entry which is preliminary data.</text>
</comment>
<evidence type="ECO:0000313" key="1">
    <source>
        <dbReference type="EMBL" id="GFO25054.1"/>
    </source>
</evidence>
<keyword evidence="2" id="KW-1185">Reference proteome</keyword>
<reference evidence="1 2" key="1">
    <citation type="journal article" date="2021" name="Elife">
        <title>Chloroplast acquisition without the gene transfer in kleptoplastic sea slugs, Plakobranchus ocellatus.</title>
        <authorList>
            <person name="Maeda T."/>
            <person name="Takahashi S."/>
            <person name="Yoshida T."/>
            <person name="Shimamura S."/>
            <person name="Takaki Y."/>
            <person name="Nagai Y."/>
            <person name="Toyoda A."/>
            <person name="Suzuki Y."/>
            <person name="Arimoto A."/>
            <person name="Ishii H."/>
            <person name="Satoh N."/>
            <person name="Nishiyama T."/>
            <person name="Hasebe M."/>
            <person name="Maruyama T."/>
            <person name="Minagawa J."/>
            <person name="Obokata J."/>
            <person name="Shigenobu S."/>
        </authorList>
    </citation>
    <scope>NUCLEOTIDE SEQUENCE [LARGE SCALE GENOMIC DNA]</scope>
</reference>
<sequence length="144" mass="16508">MHTLQRAGFTLNDKSGISAYPCKIKAIVDFPQPQHVFELQRFLGIVNQTTKFSSKLAYATEPLRRIPHGSGNHLMSQLSQKCKSYHQALQSWHTTLRCRKRSLQQMPLTKVWVPSCYVEENGIRMPVSFILCTLNAAGKKLRRH</sequence>
<dbReference type="AlphaFoldDB" id="A0AAV4BXW6"/>
<accession>A0AAV4BXW6</accession>
<gene>
    <name evidence="1" type="ORF">PoB_005155900</name>
</gene>
<proteinExistence type="predicted"/>
<dbReference type="SUPFAM" id="SSF56672">
    <property type="entry name" value="DNA/RNA polymerases"/>
    <property type="match status" value="1"/>
</dbReference>
<name>A0AAV4BXW6_9GAST</name>
<organism evidence="1 2">
    <name type="scientific">Plakobranchus ocellatus</name>
    <dbReference type="NCBI Taxonomy" id="259542"/>
    <lineage>
        <taxon>Eukaryota</taxon>
        <taxon>Metazoa</taxon>
        <taxon>Spiralia</taxon>
        <taxon>Lophotrochozoa</taxon>
        <taxon>Mollusca</taxon>
        <taxon>Gastropoda</taxon>
        <taxon>Heterobranchia</taxon>
        <taxon>Euthyneura</taxon>
        <taxon>Panpulmonata</taxon>
        <taxon>Sacoglossa</taxon>
        <taxon>Placobranchoidea</taxon>
        <taxon>Plakobranchidae</taxon>
        <taxon>Plakobranchus</taxon>
    </lineage>
</organism>
<dbReference type="InterPro" id="IPR043128">
    <property type="entry name" value="Rev_trsase/Diguanyl_cyclase"/>
</dbReference>
<dbReference type="EMBL" id="BLXT01005682">
    <property type="protein sequence ID" value="GFO25054.1"/>
    <property type="molecule type" value="Genomic_DNA"/>
</dbReference>